<evidence type="ECO:0000256" key="2">
    <source>
        <dbReference type="ARBA" id="ARBA00009840"/>
    </source>
</evidence>
<evidence type="ECO:0000313" key="7">
    <source>
        <dbReference type="EMBL" id="GMG82357.1"/>
    </source>
</evidence>
<evidence type="ECO:0000256" key="6">
    <source>
        <dbReference type="SAM" id="Phobius"/>
    </source>
</evidence>
<evidence type="ECO:0000256" key="5">
    <source>
        <dbReference type="ARBA" id="ARBA00023172"/>
    </source>
</evidence>
<comment type="caution">
    <text evidence="7">The sequence shown here is derived from an EMBL/GenBank/DDBJ whole genome shotgun (WGS) entry which is preliminary data.</text>
</comment>
<keyword evidence="6" id="KW-0472">Membrane</keyword>
<feature type="transmembrane region" description="Helical" evidence="6">
    <location>
        <begin position="12"/>
        <end position="31"/>
    </location>
</feature>
<accession>A0ABQ6LL13</accession>
<proteinExistence type="inferred from homology"/>
<gene>
    <name evidence="7" type="primary">rmuC</name>
    <name evidence="7" type="ORF">LNKW23_15700</name>
</gene>
<keyword evidence="6" id="KW-0812">Transmembrane</keyword>
<reference evidence="7 8" key="1">
    <citation type="submission" date="2023-04" db="EMBL/GenBank/DDBJ databases">
        <title>Marinoamorphus aggregata gen. nov., sp. Nov., isolate from tissue of brittle star Ophioplocus japonicus.</title>
        <authorList>
            <person name="Kawano K."/>
            <person name="Sawayama S."/>
            <person name="Nakagawa S."/>
        </authorList>
    </citation>
    <scope>NUCLEOTIDE SEQUENCE [LARGE SCALE GENOMIC DNA]</scope>
    <source>
        <strain evidence="7 8">NKW23</strain>
    </source>
</reference>
<dbReference type="Pfam" id="PF02646">
    <property type="entry name" value="RmuC"/>
    <property type="match status" value="1"/>
</dbReference>
<keyword evidence="6" id="KW-1133">Transmembrane helix</keyword>
<dbReference type="PANTHER" id="PTHR30563:SF0">
    <property type="entry name" value="DNA RECOMBINATION PROTEIN RMUC"/>
    <property type="match status" value="1"/>
</dbReference>
<keyword evidence="8" id="KW-1185">Reference proteome</keyword>
<organism evidence="7 8">
    <name type="scientific">Paralimibaculum aggregatum</name>
    <dbReference type="NCBI Taxonomy" id="3036245"/>
    <lineage>
        <taxon>Bacteria</taxon>
        <taxon>Pseudomonadati</taxon>
        <taxon>Pseudomonadota</taxon>
        <taxon>Alphaproteobacteria</taxon>
        <taxon>Rhodobacterales</taxon>
        <taxon>Paracoccaceae</taxon>
        <taxon>Paralimibaculum</taxon>
    </lineage>
</organism>
<name>A0ABQ6LL13_9RHOB</name>
<dbReference type="EMBL" id="BSYI01000010">
    <property type="protein sequence ID" value="GMG82357.1"/>
    <property type="molecule type" value="Genomic_DNA"/>
</dbReference>
<dbReference type="InterPro" id="IPR003798">
    <property type="entry name" value="DNA_recombination_RmuC"/>
</dbReference>
<evidence type="ECO:0000256" key="3">
    <source>
        <dbReference type="ARBA" id="ARBA00021840"/>
    </source>
</evidence>
<comment type="similarity">
    <text evidence="2">Belongs to the RmuC family.</text>
</comment>
<comment type="function">
    <text evidence="1">Involved in DNA recombination.</text>
</comment>
<evidence type="ECO:0000256" key="1">
    <source>
        <dbReference type="ARBA" id="ARBA00003416"/>
    </source>
</evidence>
<keyword evidence="4" id="KW-0175">Coiled coil</keyword>
<evidence type="ECO:0000313" key="8">
    <source>
        <dbReference type="Proteomes" id="UP001239909"/>
    </source>
</evidence>
<keyword evidence="5" id="KW-0233">DNA recombination</keyword>
<evidence type="ECO:0000256" key="4">
    <source>
        <dbReference type="ARBA" id="ARBA00023054"/>
    </source>
</evidence>
<protein>
    <recommendedName>
        <fullName evidence="3">DNA recombination protein RmuC homolog</fullName>
    </recommendedName>
</protein>
<dbReference type="PANTHER" id="PTHR30563">
    <property type="entry name" value="DNA RECOMBINATION PROTEIN RMUC"/>
    <property type="match status" value="1"/>
</dbReference>
<dbReference type="Proteomes" id="UP001239909">
    <property type="component" value="Unassembled WGS sequence"/>
</dbReference>
<sequence length="360" mass="38502">MAALAGPWGPAVLGGLGMLGGLLLALLVAALRRRRDPADELEALARGQERLAGALGQVAEAQAAAQVRLATALDARLSHVEGRMGETLAESAARTAHSLGRLGVRLEAVDRAQARMEALSGDILGLRQILDNKQARGAFGEIQLMEIVGRALPPDAWEAQATLSNGRRADCLVRLGHPPGPIAVDAKFPLEAWQALAAAPDKRAEKAARSAFRTALMKHIRDIAERYIIEGETADSALMFLPSEAVYAEAHAHFADVVRAGLEARVWIVSPTTLMAVLNTMRGVMKDARLRAEGARIRRELGLLARDVGRLGERAQALERHLRLAGAELDGVRLSAERAGRRAARLEAVDFSDDAPQAAE</sequence>